<dbReference type="AlphaFoldDB" id="A0A426YL31"/>
<comment type="caution">
    <text evidence="1">The sequence shown here is derived from an EMBL/GenBank/DDBJ whole genome shotgun (WGS) entry which is preliminary data.</text>
</comment>
<dbReference type="EMBL" id="AMZH03011669">
    <property type="protein sequence ID" value="RRT52442.1"/>
    <property type="molecule type" value="Genomic_DNA"/>
</dbReference>
<evidence type="ECO:0000313" key="1">
    <source>
        <dbReference type="EMBL" id="RRT52442.1"/>
    </source>
</evidence>
<dbReference type="Proteomes" id="UP000287651">
    <property type="component" value="Unassembled WGS sequence"/>
</dbReference>
<sequence>MFISAMRPLLHYEMVYSPSRSFSCSTNSNNIQSGDGVSVVNPSDLEQLMPSLTSSKTAQSLFRMVRRTGPYRHTEIWPVWYCMSVQLGMLGRTERVCSLYRPIQGGLRTSKPSDRYISPVPGGIGRFLGHFHPQQGKPAIWELDSDQHCNVGRSVHGFVDEYSRFFFNIFCA</sequence>
<name>A0A426YL31_ENSVE</name>
<evidence type="ECO:0000313" key="2">
    <source>
        <dbReference type="Proteomes" id="UP000287651"/>
    </source>
</evidence>
<proteinExistence type="predicted"/>
<gene>
    <name evidence="1" type="ORF">B296_00017106</name>
</gene>
<protein>
    <submittedName>
        <fullName evidence="1">Uncharacterized protein</fullName>
    </submittedName>
</protein>
<accession>A0A426YL31</accession>
<reference evidence="1 2" key="1">
    <citation type="journal article" date="2014" name="Agronomy (Basel)">
        <title>A Draft Genome Sequence for Ensete ventricosum, the Drought-Tolerant Tree Against Hunger.</title>
        <authorList>
            <person name="Harrison J."/>
            <person name="Moore K.A."/>
            <person name="Paszkiewicz K."/>
            <person name="Jones T."/>
            <person name="Grant M."/>
            <person name="Ambacheew D."/>
            <person name="Muzemil S."/>
            <person name="Studholme D.J."/>
        </authorList>
    </citation>
    <scope>NUCLEOTIDE SEQUENCE [LARGE SCALE GENOMIC DNA]</scope>
</reference>
<organism evidence="1 2">
    <name type="scientific">Ensete ventricosum</name>
    <name type="common">Abyssinian banana</name>
    <name type="synonym">Musa ensete</name>
    <dbReference type="NCBI Taxonomy" id="4639"/>
    <lineage>
        <taxon>Eukaryota</taxon>
        <taxon>Viridiplantae</taxon>
        <taxon>Streptophyta</taxon>
        <taxon>Embryophyta</taxon>
        <taxon>Tracheophyta</taxon>
        <taxon>Spermatophyta</taxon>
        <taxon>Magnoliopsida</taxon>
        <taxon>Liliopsida</taxon>
        <taxon>Zingiberales</taxon>
        <taxon>Musaceae</taxon>
        <taxon>Ensete</taxon>
    </lineage>
</organism>